<protein>
    <submittedName>
        <fullName evidence="2">Uncharacterized protein</fullName>
    </submittedName>
</protein>
<sequence length="353" mass="38927">MATKLTAASGKTNQTAATSPRLPQEGADVDVASKVAAAAKACRDLKSQPEEHTLDPRIIFKIEDVVPNSAESATGSVAQKTLFAKLDNGKTLEVTIPAKLLPKVLSGESTITIGAPTPADNATVMRQFLNDQPLWFKHLAPLVTDNPRTFFKAKFIALQQKLSSEGIPASPELFTQFLKDLSQELGTKTFLLFSDTTKTVRKAIQQLPKTFAPNSKQHKTTCATVYKVLLEADTIFQQIASSVAQPTTSEQAHFKDTNMLLLTLNAHAILNEVKPYFELERKGNKKKKKEIKLLFAKPLVNFFKRGGNFVTFQNFLLKKVSQFFVKEEESGEFTVRATPFNLTSEAVANILKP</sequence>
<dbReference type="EMBL" id="NVUK01000016">
    <property type="protein sequence ID" value="PCI77490.1"/>
    <property type="molecule type" value="Genomic_DNA"/>
</dbReference>
<reference evidence="3" key="1">
    <citation type="submission" date="2017-08" db="EMBL/GenBank/DDBJ databases">
        <title>A dynamic microbial community with high functional redundancy inhabits the cold, oxic subseafloor aquifer.</title>
        <authorList>
            <person name="Tully B.J."/>
            <person name="Wheat C.G."/>
            <person name="Glazer B.T."/>
            <person name="Huber J.A."/>
        </authorList>
    </citation>
    <scope>NUCLEOTIDE SEQUENCE [LARGE SCALE GENOMIC DNA]</scope>
</reference>
<evidence type="ECO:0000313" key="2">
    <source>
        <dbReference type="EMBL" id="PCI77490.1"/>
    </source>
</evidence>
<name>A0A2A4X4J2_UNCAE</name>
<dbReference type="AlphaFoldDB" id="A0A2A4X4J2"/>
<organism evidence="2 3">
    <name type="scientific">Aerophobetes bacterium</name>
    <dbReference type="NCBI Taxonomy" id="2030807"/>
    <lineage>
        <taxon>Bacteria</taxon>
        <taxon>Candidatus Aerophobota</taxon>
    </lineage>
</organism>
<feature type="compositionally biased region" description="Polar residues" evidence="1">
    <location>
        <begin position="9"/>
        <end position="18"/>
    </location>
</feature>
<comment type="caution">
    <text evidence="2">The sequence shown here is derived from an EMBL/GenBank/DDBJ whole genome shotgun (WGS) entry which is preliminary data.</text>
</comment>
<evidence type="ECO:0000313" key="3">
    <source>
        <dbReference type="Proteomes" id="UP000218775"/>
    </source>
</evidence>
<proteinExistence type="predicted"/>
<gene>
    <name evidence="2" type="ORF">COB21_02970</name>
</gene>
<accession>A0A2A4X4J2</accession>
<dbReference type="Proteomes" id="UP000218775">
    <property type="component" value="Unassembled WGS sequence"/>
</dbReference>
<evidence type="ECO:0000256" key="1">
    <source>
        <dbReference type="SAM" id="MobiDB-lite"/>
    </source>
</evidence>
<feature type="region of interest" description="Disordered" evidence="1">
    <location>
        <begin position="1"/>
        <end position="26"/>
    </location>
</feature>